<protein>
    <submittedName>
        <fullName evidence="2">Helix-turn-helix transcriptional regulator</fullName>
    </submittedName>
</protein>
<dbReference type="EMBL" id="CP114202">
    <property type="protein sequence ID" value="WAT94971.1"/>
    <property type="molecule type" value="Genomic_DNA"/>
</dbReference>
<accession>A0A640T8R4</accession>
<dbReference type="Proteomes" id="UP001210609">
    <property type="component" value="Chromosome"/>
</dbReference>
<proteinExistence type="predicted"/>
<reference evidence="1 3" key="1">
    <citation type="submission" date="2019-12" db="EMBL/GenBank/DDBJ databases">
        <title>Whole genome shotgun sequence of Streptomyces libani subsp. libani NBRC 13452.</title>
        <authorList>
            <person name="Ichikawa N."/>
            <person name="Kimura A."/>
            <person name="Kitahashi Y."/>
            <person name="Komaki H."/>
            <person name="Tamura T."/>
        </authorList>
    </citation>
    <scope>NUCLEOTIDE SEQUENCE [LARGE SCALE GENOMIC DNA]</scope>
    <source>
        <strain evidence="1 3">NBRC 13452</strain>
    </source>
</reference>
<sequence length="325" mass="35323">MKPLADHGTTARAKGRPASGIKGCPCTPCRQAEARYDKRRRYLNATGRTLTVDPRPVADHIRNLFAEGAGWNQLVAASGCSNSTISLILNGKISRIHRTTADKLLAVQPGDAQPPGLRVPTTGSVRRLHALLAIGHTCKAISAASGVEHSTLSDLINERLERVARHVTERVASGYSILAGTRGNSARSINRGLRNNWAPPAAWDDDHLDDPDAHPNWTGHCGTDRGYHLHVTAQLAKCQPCIDAHQQWIADHPDLKGLQLRTAITRARGKAASREFALAENARELLRFGYNHHHAAERLGSTETAIYQAMKRHPEAGAIRLEAAA</sequence>
<reference evidence="2 4" key="2">
    <citation type="submission" date="2022-12" db="EMBL/GenBank/DDBJ databases">
        <authorList>
            <person name="Ruckert C."/>
            <person name="Busche T."/>
            <person name="Kalinowski J."/>
            <person name="Wittmann C."/>
        </authorList>
    </citation>
    <scope>NUCLEOTIDE SEQUENCE [LARGE SCALE GENOMIC DNA]</scope>
    <source>
        <strain evidence="2 4">DSM 40555</strain>
    </source>
</reference>
<dbReference type="EMBL" id="BLIP01000001">
    <property type="protein sequence ID" value="GFE20129.1"/>
    <property type="molecule type" value="Genomic_DNA"/>
</dbReference>
<evidence type="ECO:0000313" key="2">
    <source>
        <dbReference type="EMBL" id="WAT94971.1"/>
    </source>
</evidence>
<gene>
    <name evidence="1" type="ORF">Sliba_05820</name>
    <name evidence="2" type="ORF">STRLI_000644</name>
</gene>
<name>A0A640T8R4_STRNI</name>
<evidence type="ECO:0000313" key="3">
    <source>
        <dbReference type="Proteomes" id="UP000429552"/>
    </source>
</evidence>
<dbReference type="Proteomes" id="UP000429552">
    <property type="component" value="Unassembled WGS sequence"/>
</dbReference>
<dbReference type="RefSeq" id="WP_159484191.1">
    <property type="nucleotide sequence ID" value="NZ_BLIP01000001.1"/>
</dbReference>
<evidence type="ECO:0000313" key="1">
    <source>
        <dbReference type="EMBL" id="GFE20129.1"/>
    </source>
</evidence>
<organism evidence="1 3">
    <name type="scientific">Streptomyces nigrescens</name>
    <dbReference type="NCBI Taxonomy" id="1920"/>
    <lineage>
        <taxon>Bacteria</taxon>
        <taxon>Bacillati</taxon>
        <taxon>Actinomycetota</taxon>
        <taxon>Actinomycetes</taxon>
        <taxon>Kitasatosporales</taxon>
        <taxon>Streptomycetaceae</taxon>
        <taxon>Streptomyces</taxon>
    </lineage>
</organism>
<dbReference type="AlphaFoldDB" id="A0A640T8R4"/>
<evidence type="ECO:0000313" key="4">
    <source>
        <dbReference type="Proteomes" id="UP001210609"/>
    </source>
</evidence>
<keyword evidence="4" id="KW-1185">Reference proteome</keyword>